<accession>A0A6G4QFC7</accession>
<proteinExistence type="predicted"/>
<dbReference type="InterPro" id="IPR027417">
    <property type="entry name" value="P-loop_NTPase"/>
</dbReference>
<protein>
    <submittedName>
        <fullName evidence="2">DUF2075 domain-containing protein</fullName>
    </submittedName>
</protein>
<dbReference type="AlphaFoldDB" id="A0A6G4QFC7"/>
<organism evidence="2">
    <name type="scientific">Staphylococcus aureus</name>
    <dbReference type="NCBI Taxonomy" id="1280"/>
    <lineage>
        <taxon>Bacteria</taxon>
        <taxon>Bacillati</taxon>
        <taxon>Bacillota</taxon>
        <taxon>Bacilli</taxon>
        <taxon>Bacillales</taxon>
        <taxon>Staphylococcaceae</taxon>
        <taxon>Staphylococcus</taxon>
    </lineage>
</organism>
<reference evidence="2" key="1">
    <citation type="submission" date="2020-02" db="EMBL/GenBank/DDBJ databases">
        <title>Novel Insights Into The Classification of Staphylococcal Beta-Lactamases In Relation To The Cefazolin Inoculum Effect.</title>
        <authorList>
            <person name="Carvajal L.P."/>
            <person name="Rincon S."/>
            <person name="Echeverri A."/>
            <person name="Porras J."/>
            <person name="Rios R."/>
            <person name="Ordonez K."/>
            <person name="Seas C."/>
            <person name="Gomez-Villegas S."/>
            <person name="Diaz L."/>
            <person name="Arias C.A."/>
            <person name="Reyes J."/>
        </authorList>
    </citation>
    <scope>NUCLEOTIDE SEQUENCE</scope>
    <source>
        <strain evidence="2">UP95</strain>
    </source>
</reference>
<dbReference type="EMBL" id="JAAJIG010000017">
    <property type="protein sequence ID" value="NGK55269.1"/>
    <property type="molecule type" value="Genomic_DNA"/>
</dbReference>
<dbReference type="Pfam" id="PF09848">
    <property type="entry name" value="SLFN-g3_helicase"/>
    <property type="match status" value="1"/>
</dbReference>
<sequence length="519" mass="61888">MESFSVNCFNLDSYLTIYNMDNNDMMSSFLKITDDYYRRLKNVKISKENDDLFCLSELLSEKLSVKQKSGYFLGYKINSKIDEEFDLLRFSEENILNIELKNSMPKGGIESIEDQLRRHKFILSILNKRVISYTFISDDKKFYKIDNNDNFIESTVDDLVESISENYLQNNELLDIDVNKFIISPYSEDDEFLNHEYYLSQNQKQIKNEIKNCTQNKIFVRGHAGTGKSLLLFDLAKEFHNQGKKVLLLFCGQLSNKYDLTDKFGFKISEISSYRRCLEDENINNKELDEADIIFIDEAQRIYDKQYRNLLKKFPEKKIFFAYDPKQILAKSEKYRFEILLKEYNNDKHLNKFVELKQKIRTNNEMIAFIDRILDLSARGHKNYNYKNINLTYFSTKEDAIEFIRKLEEEHYQCIELTQYLTRSTSVLKRKYIYNASLDVHKVIGREFEKVVVIIDQHFFYDNEGKLNSDYMEYYPYLEPEGIYQALTRVKKQLHIVIINNPNVYIEIQKIMTCKFDKT</sequence>
<dbReference type="InterPro" id="IPR018647">
    <property type="entry name" value="SLFN_3-like_DNA/RNA_helicase"/>
</dbReference>
<name>A0A6G4QFC7_STAAU</name>
<comment type="caution">
    <text evidence="2">The sequence shown here is derived from an EMBL/GenBank/DDBJ whole genome shotgun (WGS) entry which is preliminary data.</text>
</comment>
<dbReference type="Gene3D" id="3.40.50.300">
    <property type="entry name" value="P-loop containing nucleotide triphosphate hydrolases"/>
    <property type="match status" value="1"/>
</dbReference>
<gene>
    <name evidence="2" type="ORF">G0Z46_06475</name>
</gene>
<dbReference type="SUPFAM" id="SSF52540">
    <property type="entry name" value="P-loop containing nucleoside triphosphate hydrolases"/>
    <property type="match status" value="1"/>
</dbReference>
<evidence type="ECO:0000313" key="2">
    <source>
        <dbReference type="EMBL" id="NGK55269.1"/>
    </source>
</evidence>
<feature type="domain" description="Schlafen group 3-like DNA/RNA helicase" evidence="1">
    <location>
        <begin position="218"/>
        <end position="414"/>
    </location>
</feature>
<evidence type="ECO:0000259" key="1">
    <source>
        <dbReference type="Pfam" id="PF09848"/>
    </source>
</evidence>